<name>A0AAV4MQ22_CAEEX</name>
<evidence type="ECO:0000313" key="2">
    <source>
        <dbReference type="Proteomes" id="UP001054945"/>
    </source>
</evidence>
<sequence>VVLAGFYCLHKISPVIRVNKGIAFGDDRRPLKMTILSESEEHQTSENPHKMKVS</sequence>
<organism evidence="1 2">
    <name type="scientific">Caerostris extrusa</name>
    <name type="common">Bark spider</name>
    <name type="synonym">Caerostris bankana</name>
    <dbReference type="NCBI Taxonomy" id="172846"/>
    <lineage>
        <taxon>Eukaryota</taxon>
        <taxon>Metazoa</taxon>
        <taxon>Ecdysozoa</taxon>
        <taxon>Arthropoda</taxon>
        <taxon>Chelicerata</taxon>
        <taxon>Arachnida</taxon>
        <taxon>Araneae</taxon>
        <taxon>Araneomorphae</taxon>
        <taxon>Entelegynae</taxon>
        <taxon>Araneoidea</taxon>
        <taxon>Araneidae</taxon>
        <taxon>Caerostris</taxon>
    </lineage>
</organism>
<keyword evidence="2" id="KW-1185">Reference proteome</keyword>
<dbReference type="EMBL" id="BPLR01002464">
    <property type="protein sequence ID" value="GIX74014.1"/>
    <property type="molecule type" value="Genomic_DNA"/>
</dbReference>
<feature type="non-terminal residue" evidence="1">
    <location>
        <position position="1"/>
    </location>
</feature>
<accession>A0AAV4MQ22</accession>
<comment type="caution">
    <text evidence="1">The sequence shown here is derived from an EMBL/GenBank/DDBJ whole genome shotgun (WGS) entry which is preliminary data.</text>
</comment>
<proteinExistence type="predicted"/>
<gene>
    <name evidence="1" type="ORF">CEXT_207071</name>
</gene>
<reference evidence="1 2" key="1">
    <citation type="submission" date="2021-06" db="EMBL/GenBank/DDBJ databases">
        <title>Caerostris extrusa draft genome.</title>
        <authorList>
            <person name="Kono N."/>
            <person name="Arakawa K."/>
        </authorList>
    </citation>
    <scope>NUCLEOTIDE SEQUENCE [LARGE SCALE GENOMIC DNA]</scope>
</reference>
<evidence type="ECO:0000313" key="1">
    <source>
        <dbReference type="EMBL" id="GIX74014.1"/>
    </source>
</evidence>
<protein>
    <submittedName>
        <fullName evidence="1">Uncharacterized protein</fullName>
    </submittedName>
</protein>
<dbReference type="AlphaFoldDB" id="A0AAV4MQ22"/>
<dbReference type="Proteomes" id="UP001054945">
    <property type="component" value="Unassembled WGS sequence"/>
</dbReference>